<protein>
    <submittedName>
        <fullName evidence="2">Uncharacterized protein</fullName>
    </submittedName>
</protein>
<feature type="region of interest" description="Disordered" evidence="1">
    <location>
        <begin position="45"/>
        <end position="66"/>
    </location>
</feature>
<dbReference type="Proteomes" id="UP001597502">
    <property type="component" value="Unassembled WGS sequence"/>
</dbReference>
<gene>
    <name evidence="2" type="ORF">ACFSUO_16095</name>
</gene>
<proteinExistence type="predicted"/>
<organism evidence="2 3">
    <name type="scientific">Lentibacillus juripiscarius</name>
    <dbReference type="NCBI Taxonomy" id="257446"/>
    <lineage>
        <taxon>Bacteria</taxon>
        <taxon>Bacillati</taxon>
        <taxon>Bacillota</taxon>
        <taxon>Bacilli</taxon>
        <taxon>Bacillales</taxon>
        <taxon>Bacillaceae</taxon>
        <taxon>Lentibacillus</taxon>
    </lineage>
</organism>
<comment type="caution">
    <text evidence="2">The sequence shown here is derived from an EMBL/GenBank/DDBJ whole genome shotgun (WGS) entry which is preliminary data.</text>
</comment>
<accession>A0ABW5VAW9</accession>
<keyword evidence="3" id="KW-1185">Reference proteome</keyword>
<evidence type="ECO:0000256" key="1">
    <source>
        <dbReference type="SAM" id="MobiDB-lite"/>
    </source>
</evidence>
<name>A0ABW5VAW9_9BACI</name>
<sequence>MENKELMQVFSSLLDEKLQPMNERLERLEGGQQVLTERLDNVSKQVANNTEKQTSVDDMAVNSSRA</sequence>
<dbReference type="RefSeq" id="WP_382396027.1">
    <property type="nucleotide sequence ID" value="NZ_JBHUNA010000042.1"/>
</dbReference>
<reference evidence="3" key="1">
    <citation type="journal article" date="2019" name="Int. J. Syst. Evol. Microbiol.">
        <title>The Global Catalogue of Microorganisms (GCM) 10K type strain sequencing project: providing services to taxonomists for standard genome sequencing and annotation.</title>
        <authorList>
            <consortium name="The Broad Institute Genomics Platform"/>
            <consortium name="The Broad Institute Genome Sequencing Center for Infectious Disease"/>
            <person name="Wu L."/>
            <person name="Ma J."/>
        </authorList>
    </citation>
    <scope>NUCLEOTIDE SEQUENCE [LARGE SCALE GENOMIC DNA]</scope>
    <source>
        <strain evidence="3">TISTR 1535</strain>
    </source>
</reference>
<dbReference type="EMBL" id="JBHUNA010000042">
    <property type="protein sequence ID" value="MFD2762478.1"/>
    <property type="molecule type" value="Genomic_DNA"/>
</dbReference>
<evidence type="ECO:0000313" key="3">
    <source>
        <dbReference type="Proteomes" id="UP001597502"/>
    </source>
</evidence>
<evidence type="ECO:0000313" key="2">
    <source>
        <dbReference type="EMBL" id="MFD2762478.1"/>
    </source>
</evidence>